<evidence type="ECO:0000259" key="5">
    <source>
        <dbReference type="PROSITE" id="PS51292"/>
    </source>
</evidence>
<dbReference type="Pfam" id="PF12906">
    <property type="entry name" value="RINGv"/>
    <property type="match status" value="1"/>
</dbReference>
<dbReference type="EMBL" id="JAUCMV010000003">
    <property type="protein sequence ID" value="KAK0413327.1"/>
    <property type="molecule type" value="Genomic_DNA"/>
</dbReference>
<dbReference type="AlphaFoldDB" id="A0AA39LXK9"/>
<dbReference type="PANTHER" id="PTHR41349:SF1">
    <property type="entry name" value="PROTEIN CBG08683"/>
    <property type="match status" value="1"/>
</dbReference>
<keyword evidence="1" id="KW-0479">Metal-binding</keyword>
<dbReference type="InterPro" id="IPR020847">
    <property type="entry name" value="AP_endonuclease_F1_BS"/>
</dbReference>
<dbReference type="Gene3D" id="3.30.40.10">
    <property type="entry name" value="Zinc/RING finger domain, C3HC4 (zinc finger)"/>
    <property type="match status" value="1"/>
</dbReference>
<dbReference type="InterPro" id="IPR013083">
    <property type="entry name" value="Znf_RING/FYVE/PHD"/>
</dbReference>
<evidence type="ECO:0000313" key="7">
    <source>
        <dbReference type="Proteomes" id="UP001175271"/>
    </source>
</evidence>
<dbReference type="SMART" id="SM00744">
    <property type="entry name" value="RINGv"/>
    <property type="match status" value="1"/>
</dbReference>
<dbReference type="Pfam" id="PF03372">
    <property type="entry name" value="Exo_endo_phos"/>
    <property type="match status" value="1"/>
</dbReference>
<evidence type="ECO:0000256" key="2">
    <source>
        <dbReference type="ARBA" id="ARBA00022771"/>
    </source>
</evidence>
<protein>
    <recommendedName>
        <fullName evidence="5">RING-CH-type domain-containing protein</fullName>
    </recommendedName>
</protein>
<keyword evidence="2" id="KW-0863">Zinc-finger</keyword>
<dbReference type="Proteomes" id="UP001175271">
    <property type="component" value="Unassembled WGS sequence"/>
</dbReference>
<reference evidence="6" key="1">
    <citation type="submission" date="2023-06" db="EMBL/GenBank/DDBJ databases">
        <title>Genomic analysis of the entomopathogenic nematode Steinernema hermaphroditum.</title>
        <authorList>
            <person name="Schwarz E.M."/>
            <person name="Heppert J.K."/>
            <person name="Baniya A."/>
            <person name="Schwartz H.T."/>
            <person name="Tan C.-H."/>
            <person name="Antoshechkin I."/>
            <person name="Sternberg P.W."/>
            <person name="Goodrich-Blair H."/>
            <person name="Dillman A.R."/>
        </authorList>
    </citation>
    <scope>NUCLEOTIDE SEQUENCE</scope>
    <source>
        <strain evidence="6">PS9179</strain>
        <tissue evidence="6">Whole animal</tissue>
    </source>
</reference>
<keyword evidence="3" id="KW-0862">Zinc</keyword>
<organism evidence="6 7">
    <name type="scientific">Steinernema hermaphroditum</name>
    <dbReference type="NCBI Taxonomy" id="289476"/>
    <lineage>
        <taxon>Eukaryota</taxon>
        <taxon>Metazoa</taxon>
        <taxon>Ecdysozoa</taxon>
        <taxon>Nematoda</taxon>
        <taxon>Chromadorea</taxon>
        <taxon>Rhabditida</taxon>
        <taxon>Tylenchina</taxon>
        <taxon>Panagrolaimomorpha</taxon>
        <taxon>Strongyloidoidea</taxon>
        <taxon>Steinernematidae</taxon>
        <taxon>Steinernema</taxon>
    </lineage>
</organism>
<dbReference type="Gene3D" id="3.60.10.10">
    <property type="entry name" value="Endonuclease/exonuclease/phosphatase"/>
    <property type="match status" value="1"/>
</dbReference>
<dbReference type="GO" id="GO:0003677">
    <property type="term" value="F:DNA binding"/>
    <property type="evidence" value="ECO:0007669"/>
    <property type="project" value="InterPro"/>
</dbReference>
<accession>A0AA39LXK9</accession>
<proteinExistence type="predicted"/>
<dbReference type="CDD" id="cd16495">
    <property type="entry name" value="RING_CH-C4HC3_MARCH"/>
    <property type="match status" value="1"/>
</dbReference>
<gene>
    <name evidence="6" type="ORF">QR680_006738</name>
</gene>
<dbReference type="InterPro" id="IPR005135">
    <property type="entry name" value="Endo/exonuclease/phosphatase"/>
</dbReference>
<name>A0AA39LXK9_9BILA</name>
<keyword evidence="4" id="KW-1133">Transmembrane helix</keyword>
<sequence length="577" mass="65525">MAEECLCRFCFLPETDEETNPLLEPCHCDGSIRYVHQGCLLRWMQISHERRSEFRKRCQICHDWIIYQKIVTNKTNARRYVIDFPTRAICCVVGAPIMLLLTGSIGLFRFIGDVGRQHWNPNEQATKSVLLRSAYALNNLIYRCGLAFDIVFRFPIRAFAVLAGLIASIAFLVFLPLLIFSGWTIETDCSRFCIANFKGKRSGDADANIVDDSYDSWFEGLNYMMLLVMLFSYLLTVLSAPNPPPTHLLDHNPSQRPNDVAHFVSSIEKVSFENAALRVMTFNIWLSGDEVTDGMKKITKHILANNPDVVALQEVKTAEIIKNLTTLMGPSWTGVCKNASYPDAGILTRHTIVNGTVTQVDGGIGVQISLLHNNMTINFWSLHLEPRSYGPYAAYNRMVTDKSQIFAGELNTGFDWAGRVQQIQELLINEDFKQGLKNSSTMPLFVCGDFNCPSHHDWTTAEKHIHAGWTFPWPATKILEENGGFVDSFREMHPDPLETPGNTWSTVQKLSGKEWGYSIPEPQDRIDFIFYRSPQLAVTDSRIYSGSKHLNPIPYHQENDYPSDHFSVISDFYFKGF</sequence>
<keyword evidence="4" id="KW-0472">Membrane</keyword>
<dbReference type="GO" id="GO:0004519">
    <property type="term" value="F:endonuclease activity"/>
    <property type="evidence" value="ECO:0007669"/>
    <property type="project" value="InterPro"/>
</dbReference>
<evidence type="ECO:0000256" key="1">
    <source>
        <dbReference type="ARBA" id="ARBA00022723"/>
    </source>
</evidence>
<evidence type="ECO:0000256" key="4">
    <source>
        <dbReference type="SAM" id="Phobius"/>
    </source>
</evidence>
<feature type="transmembrane region" description="Helical" evidence="4">
    <location>
        <begin position="88"/>
        <end position="111"/>
    </location>
</feature>
<dbReference type="InterPro" id="IPR011016">
    <property type="entry name" value="Znf_RING-CH"/>
</dbReference>
<dbReference type="PANTHER" id="PTHR41349">
    <property type="match status" value="1"/>
</dbReference>
<feature type="domain" description="RING-CH-type" evidence="5">
    <location>
        <begin position="1"/>
        <end position="68"/>
    </location>
</feature>
<keyword evidence="7" id="KW-1185">Reference proteome</keyword>
<dbReference type="PROSITE" id="PS00726">
    <property type="entry name" value="AP_NUCLEASE_F1_1"/>
    <property type="match status" value="1"/>
</dbReference>
<evidence type="ECO:0000313" key="6">
    <source>
        <dbReference type="EMBL" id="KAK0413327.1"/>
    </source>
</evidence>
<dbReference type="SUPFAM" id="SSF57850">
    <property type="entry name" value="RING/U-box"/>
    <property type="match status" value="1"/>
</dbReference>
<feature type="transmembrane region" description="Helical" evidence="4">
    <location>
        <begin position="221"/>
        <end position="240"/>
    </location>
</feature>
<feature type="transmembrane region" description="Helical" evidence="4">
    <location>
        <begin position="159"/>
        <end position="180"/>
    </location>
</feature>
<keyword evidence="4" id="KW-0812">Transmembrane</keyword>
<dbReference type="SUPFAM" id="SSF56219">
    <property type="entry name" value="DNase I-like"/>
    <property type="match status" value="1"/>
</dbReference>
<dbReference type="PROSITE" id="PS51292">
    <property type="entry name" value="ZF_RING_CH"/>
    <property type="match status" value="1"/>
</dbReference>
<dbReference type="GO" id="GO:0008270">
    <property type="term" value="F:zinc ion binding"/>
    <property type="evidence" value="ECO:0007669"/>
    <property type="project" value="UniProtKB-KW"/>
</dbReference>
<dbReference type="InterPro" id="IPR036691">
    <property type="entry name" value="Endo/exonu/phosph_ase_sf"/>
</dbReference>
<dbReference type="GO" id="GO:0006281">
    <property type="term" value="P:DNA repair"/>
    <property type="evidence" value="ECO:0007669"/>
    <property type="project" value="InterPro"/>
</dbReference>
<comment type="caution">
    <text evidence="6">The sequence shown here is derived from an EMBL/GenBank/DDBJ whole genome shotgun (WGS) entry which is preliminary data.</text>
</comment>
<evidence type="ECO:0000256" key="3">
    <source>
        <dbReference type="ARBA" id="ARBA00022833"/>
    </source>
</evidence>